<keyword evidence="2" id="KW-0812">Transmembrane</keyword>
<reference evidence="4" key="1">
    <citation type="submission" date="2022-10" db="EMBL/GenBank/DDBJ databases">
        <title>The complete genomes of actinobacterial strains from the NBC collection.</title>
        <authorList>
            <person name="Joergensen T.S."/>
            <person name="Alvarez Arevalo M."/>
            <person name="Sterndorff E.B."/>
            <person name="Faurdal D."/>
            <person name="Vuksanovic O."/>
            <person name="Mourched A.-S."/>
            <person name="Charusanti P."/>
            <person name="Shaw S."/>
            <person name="Blin K."/>
            <person name="Weber T."/>
        </authorList>
    </citation>
    <scope>NUCLEOTIDE SEQUENCE</scope>
    <source>
        <strain evidence="4">NBC_00119</strain>
    </source>
</reference>
<dbReference type="AlphaFoldDB" id="A0AAU1U3R1"/>
<keyword evidence="2" id="KW-0472">Membrane</keyword>
<evidence type="ECO:0000313" key="4">
    <source>
        <dbReference type="EMBL" id="WTS12462.1"/>
    </source>
</evidence>
<organism evidence="4">
    <name type="scientific">Streptomyces sp. NBC_00119</name>
    <dbReference type="NCBI Taxonomy" id="2975659"/>
    <lineage>
        <taxon>Bacteria</taxon>
        <taxon>Bacillati</taxon>
        <taxon>Actinomycetota</taxon>
        <taxon>Actinomycetes</taxon>
        <taxon>Kitasatosporales</taxon>
        <taxon>Streptomycetaceae</taxon>
        <taxon>Streptomyces</taxon>
    </lineage>
</organism>
<proteinExistence type="predicted"/>
<feature type="compositionally biased region" description="Low complexity" evidence="1">
    <location>
        <begin position="443"/>
        <end position="461"/>
    </location>
</feature>
<evidence type="ECO:0008006" key="5">
    <source>
        <dbReference type="Google" id="ProtNLM"/>
    </source>
</evidence>
<name>A0AAU1U3R1_9ACTN</name>
<protein>
    <recommendedName>
        <fullName evidence="5">Gram-positive cocci surface proteins LPxTG domain-containing protein</fullName>
    </recommendedName>
</protein>
<evidence type="ECO:0000256" key="2">
    <source>
        <dbReference type="SAM" id="Phobius"/>
    </source>
</evidence>
<feature type="chain" id="PRO_5043569570" description="Gram-positive cocci surface proteins LPxTG domain-containing protein" evidence="3">
    <location>
        <begin position="30"/>
        <end position="526"/>
    </location>
</feature>
<keyword evidence="3" id="KW-0732">Signal</keyword>
<evidence type="ECO:0000256" key="3">
    <source>
        <dbReference type="SAM" id="SignalP"/>
    </source>
</evidence>
<keyword evidence="2" id="KW-1133">Transmembrane helix</keyword>
<accession>A0AAU1U3R1</accession>
<evidence type="ECO:0000256" key="1">
    <source>
        <dbReference type="SAM" id="MobiDB-lite"/>
    </source>
</evidence>
<gene>
    <name evidence="4" type="ORF">OHU69_16330</name>
</gene>
<dbReference type="EMBL" id="CP108195">
    <property type="protein sequence ID" value="WTS12462.1"/>
    <property type="molecule type" value="Genomic_DNA"/>
</dbReference>
<sequence>MRLSLARGVLFPLALIAASAGGLAGPADAQDRTMSVTGLPTQIAVTPVLQDGVKQPRQLTLSVADSTDGPAPREYVLRLDLGVLKGVVDVDAKPCDVAAGQATCRIKVTDPDRVPGVALTLRAATGSQAGDSGVLHVTGEADGRALKAVDATVQVGGANLVVAGDRLPTGLKVGDTAPIPVSFRNVGSASASGVLMAFRFTEGSKPARRFDNCEYSERSSFAEKRSALCAFDVDVPPRTEFRLPDDAAVEVTAAALHELVQVDVYPDAPGMREYLRRGYPYERGSGPQLKLRGTDGPQTGERYGNATSWESTYYITNTADLSVTGADISGKVGDEVVADLGLRNDGPAWLGDVQDPTEFASLHVELPDGVSVVGLPKDCLRGGSGEYVCPLGPLDSDARLFFPFKVKLAKPLKDAHGKIQVRQAEWSRYDTNPSNDSAPIGFSTTSASPSADPSTDPTPGTGATGGNTGGEPSPSATSGGAHSGDEPGDGDLASTGAGTVTWIAALAVLLIGGGIAARAVVRRRRA</sequence>
<feature type="signal peptide" evidence="3">
    <location>
        <begin position="1"/>
        <end position="29"/>
    </location>
</feature>
<feature type="transmembrane region" description="Helical" evidence="2">
    <location>
        <begin position="502"/>
        <end position="521"/>
    </location>
</feature>
<feature type="region of interest" description="Disordered" evidence="1">
    <location>
        <begin position="426"/>
        <end position="493"/>
    </location>
</feature>